<comment type="caution">
    <text evidence="1">The sequence shown here is derived from an EMBL/GenBank/DDBJ whole genome shotgun (WGS) entry which is preliminary data.</text>
</comment>
<dbReference type="EMBL" id="CM037027">
    <property type="protein sequence ID" value="KAH7658606.1"/>
    <property type="molecule type" value="Genomic_DNA"/>
</dbReference>
<evidence type="ECO:0000313" key="2">
    <source>
        <dbReference type="Proteomes" id="UP000827976"/>
    </source>
</evidence>
<gene>
    <name evidence="1" type="ORF">IHE45_17G100000</name>
</gene>
<protein>
    <submittedName>
        <fullName evidence="1">F-box domain-containing protein</fullName>
    </submittedName>
</protein>
<evidence type="ECO:0000313" key="1">
    <source>
        <dbReference type="EMBL" id="KAH7658606.1"/>
    </source>
</evidence>
<name>A0ACB7UE57_DIOAL</name>
<organism evidence="1 2">
    <name type="scientific">Dioscorea alata</name>
    <name type="common">Purple yam</name>
    <dbReference type="NCBI Taxonomy" id="55571"/>
    <lineage>
        <taxon>Eukaryota</taxon>
        <taxon>Viridiplantae</taxon>
        <taxon>Streptophyta</taxon>
        <taxon>Embryophyta</taxon>
        <taxon>Tracheophyta</taxon>
        <taxon>Spermatophyta</taxon>
        <taxon>Magnoliopsida</taxon>
        <taxon>Liliopsida</taxon>
        <taxon>Dioscoreales</taxon>
        <taxon>Dioscoreaceae</taxon>
        <taxon>Dioscorea</taxon>
    </lineage>
</organism>
<accession>A0ACB7UE57</accession>
<proteinExistence type="predicted"/>
<reference evidence="2" key="1">
    <citation type="journal article" date="2022" name="Nat. Commun.">
        <title>Chromosome evolution and the genetic basis of agronomically important traits in greater yam.</title>
        <authorList>
            <person name="Bredeson J.V."/>
            <person name="Lyons J.B."/>
            <person name="Oniyinde I.O."/>
            <person name="Okereke N.R."/>
            <person name="Kolade O."/>
            <person name="Nnabue I."/>
            <person name="Nwadili C.O."/>
            <person name="Hribova E."/>
            <person name="Parker M."/>
            <person name="Nwogha J."/>
            <person name="Shu S."/>
            <person name="Carlson J."/>
            <person name="Kariba R."/>
            <person name="Muthemba S."/>
            <person name="Knop K."/>
            <person name="Barton G.J."/>
            <person name="Sherwood A.V."/>
            <person name="Lopez-Montes A."/>
            <person name="Asiedu R."/>
            <person name="Jamnadass R."/>
            <person name="Muchugi A."/>
            <person name="Goodstein D."/>
            <person name="Egesi C.N."/>
            <person name="Featherston J."/>
            <person name="Asfaw A."/>
            <person name="Simpson G.G."/>
            <person name="Dolezel J."/>
            <person name="Hendre P.S."/>
            <person name="Van Deynze A."/>
            <person name="Kumar P.L."/>
            <person name="Obidiegwu J.E."/>
            <person name="Bhattacharjee R."/>
            <person name="Rokhsar D.S."/>
        </authorList>
    </citation>
    <scope>NUCLEOTIDE SEQUENCE [LARGE SCALE GENOMIC DNA]</scope>
    <source>
        <strain evidence="2">cv. TDa95/00328</strain>
    </source>
</reference>
<dbReference type="Proteomes" id="UP000827976">
    <property type="component" value="Chromosome 17"/>
</dbReference>
<sequence>MNDHHRDWSSLPSLAISGTAKLLNAVDHLRFRSVCSEWRRRTGERQKAPLVILADLDIEDDSIRALSFFDIIGKTIIRLRPLAYQGVPDSHYLGSSRGWIFIGKYTFAQSGNQDRLKITLLNPFTEDNIINLPLLDDQPWGRVFLSGTPTNLQNDNVTVLYYIVCDDFVSVKVYFIRAGQNRWTSFLLNVRPENVVACEGHFYATFEGVLSEIDLENRRLANVEFVLPGLLDVASLNSAFPLRFLEDLHGRLHLFLTSSYRTNSYCFLNVVLFQNGPVNMHRFEPPLHYWTERCLVISDDFSVESRHDEDYVNIDDYYPFRLLLKLSRFWNYGRNQWEPVGWITPTVI</sequence>
<keyword evidence="2" id="KW-1185">Reference proteome</keyword>